<protein>
    <recommendedName>
        <fullName evidence="7">3'-5' exonuclease domain-containing protein</fullName>
    </recommendedName>
</protein>
<keyword evidence="1" id="KW-0540">Nuclease</keyword>
<reference evidence="4" key="1">
    <citation type="submission" date="2020-12" db="EMBL/GenBank/DDBJ databases">
        <title>WGS assembly of Carya illinoinensis cv. Pawnee.</title>
        <authorList>
            <person name="Platts A."/>
            <person name="Shu S."/>
            <person name="Wright S."/>
            <person name="Barry K."/>
            <person name="Edger P."/>
            <person name="Pires J.C."/>
            <person name="Schmutz J."/>
        </authorList>
    </citation>
    <scope>NUCLEOTIDE SEQUENCE</scope>
    <source>
        <tissue evidence="4">Leaf</tissue>
    </source>
</reference>
<evidence type="ECO:0000256" key="2">
    <source>
        <dbReference type="ARBA" id="ARBA00022801"/>
    </source>
</evidence>
<dbReference type="AlphaFoldDB" id="A0A8T1PT12"/>
<keyword evidence="6" id="KW-1185">Reference proteome</keyword>
<evidence type="ECO:0000313" key="6">
    <source>
        <dbReference type="Proteomes" id="UP000811609"/>
    </source>
</evidence>
<evidence type="ECO:0000313" key="5">
    <source>
        <dbReference type="EMBL" id="KAG6699966.1"/>
    </source>
</evidence>
<dbReference type="GO" id="GO:0005634">
    <property type="term" value="C:nucleus"/>
    <property type="evidence" value="ECO:0007669"/>
    <property type="project" value="TreeGrafter"/>
</dbReference>
<dbReference type="Proteomes" id="UP000811246">
    <property type="component" value="Chromosome 8"/>
</dbReference>
<keyword evidence="3" id="KW-1133">Transmembrane helix</keyword>
<dbReference type="EMBL" id="CM031816">
    <property type="protein sequence ID" value="KAG6644944.1"/>
    <property type="molecule type" value="Genomic_DNA"/>
</dbReference>
<sequence>MTTYIVNVDGRVNLKTSVTDGASFVDSFITELVLSCNYMSISSPPLIGLDVEFNDIDNHAARKPATLQLCSGSRCIIIQLINMEVVPQSLINFLSAPLFCFVGVGIHYSLSLLKRFYGLECRNVVELMPVLNLAVFSGQVGIEPKPLSVLMGDWGAGNLSMEQIESAASDAFTYFEFGKLLLG</sequence>
<dbReference type="PANTHER" id="PTHR13620">
    <property type="entry name" value="3-5 EXONUCLEASE"/>
    <property type="match status" value="1"/>
</dbReference>
<feature type="transmembrane region" description="Helical" evidence="3">
    <location>
        <begin position="90"/>
        <end position="110"/>
    </location>
</feature>
<evidence type="ECO:0000256" key="3">
    <source>
        <dbReference type="SAM" id="Phobius"/>
    </source>
</evidence>
<dbReference type="GO" id="GO:0005737">
    <property type="term" value="C:cytoplasm"/>
    <property type="evidence" value="ECO:0007669"/>
    <property type="project" value="TreeGrafter"/>
</dbReference>
<gene>
    <name evidence="4" type="ORF">CIPAW_08G087400</name>
    <name evidence="5" type="ORF">I3842_08G088200</name>
</gene>
<dbReference type="CDD" id="cd06141">
    <property type="entry name" value="WRN_exo"/>
    <property type="match status" value="1"/>
</dbReference>
<evidence type="ECO:0008006" key="7">
    <source>
        <dbReference type="Google" id="ProtNLM"/>
    </source>
</evidence>
<reference evidence="5" key="2">
    <citation type="submission" date="2021-01" db="EMBL/GenBank/DDBJ databases">
        <authorList>
            <person name="Lovell J.T."/>
            <person name="Bentley N."/>
            <person name="Bhattarai G."/>
            <person name="Jenkins J.W."/>
            <person name="Sreedasyam A."/>
            <person name="Alarcon Y."/>
            <person name="Bock C."/>
            <person name="Boston L."/>
            <person name="Carlson J."/>
            <person name="Cervantes K."/>
            <person name="Clermont K."/>
            <person name="Krom N."/>
            <person name="Kubenka K."/>
            <person name="Mamidi S."/>
            <person name="Mattison C."/>
            <person name="Monteros M."/>
            <person name="Pisani C."/>
            <person name="Plott C."/>
            <person name="Rajasekar S."/>
            <person name="Rhein H.S."/>
            <person name="Rohla C."/>
            <person name="Song M."/>
            <person name="Hilaire R.S."/>
            <person name="Shu S."/>
            <person name="Wells L."/>
            <person name="Wang X."/>
            <person name="Webber J."/>
            <person name="Heerema R.J."/>
            <person name="Klein P."/>
            <person name="Conner P."/>
            <person name="Grauke L."/>
            <person name="Grimwood J."/>
            <person name="Schmutz J."/>
            <person name="Randall J.J."/>
        </authorList>
    </citation>
    <scope>NUCLEOTIDE SEQUENCE</scope>
    <source>
        <tissue evidence="5">Leaf</tissue>
    </source>
</reference>
<keyword evidence="2" id="KW-0378">Hydrolase</keyword>
<keyword evidence="3" id="KW-0812">Transmembrane</keyword>
<dbReference type="InterPro" id="IPR051132">
    <property type="entry name" value="3-5_Exonuclease_domain"/>
</dbReference>
<name>A0A8T1PT12_CARIL</name>
<dbReference type="Proteomes" id="UP000811609">
    <property type="component" value="Chromosome 8"/>
</dbReference>
<organism evidence="4 6">
    <name type="scientific">Carya illinoinensis</name>
    <name type="common">Pecan</name>
    <dbReference type="NCBI Taxonomy" id="32201"/>
    <lineage>
        <taxon>Eukaryota</taxon>
        <taxon>Viridiplantae</taxon>
        <taxon>Streptophyta</taxon>
        <taxon>Embryophyta</taxon>
        <taxon>Tracheophyta</taxon>
        <taxon>Spermatophyta</taxon>
        <taxon>Magnoliopsida</taxon>
        <taxon>eudicotyledons</taxon>
        <taxon>Gunneridae</taxon>
        <taxon>Pentapetalae</taxon>
        <taxon>rosids</taxon>
        <taxon>fabids</taxon>
        <taxon>Fagales</taxon>
        <taxon>Juglandaceae</taxon>
        <taxon>Carya</taxon>
    </lineage>
</organism>
<dbReference type="GO" id="GO:0008408">
    <property type="term" value="F:3'-5' exonuclease activity"/>
    <property type="evidence" value="ECO:0007669"/>
    <property type="project" value="TreeGrafter"/>
</dbReference>
<comment type="caution">
    <text evidence="4">The sequence shown here is derived from an EMBL/GenBank/DDBJ whole genome shotgun (WGS) entry which is preliminary data.</text>
</comment>
<accession>A0A8T1PT12</accession>
<evidence type="ECO:0000313" key="4">
    <source>
        <dbReference type="EMBL" id="KAG6644944.1"/>
    </source>
</evidence>
<dbReference type="EMBL" id="CM031832">
    <property type="protein sequence ID" value="KAG6699966.1"/>
    <property type="molecule type" value="Genomic_DNA"/>
</dbReference>
<proteinExistence type="predicted"/>
<keyword evidence="3" id="KW-0472">Membrane</keyword>
<evidence type="ECO:0000256" key="1">
    <source>
        <dbReference type="ARBA" id="ARBA00022722"/>
    </source>
</evidence>
<dbReference type="PANTHER" id="PTHR13620:SF76">
    <property type="entry name" value="WERNER SYNDROME-LIKE EXONUCLEASE"/>
    <property type="match status" value="1"/>
</dbReference>